<dbReference type="STRING" id="571913.VV02_08545"/>
<dbReference type="InterPro" id="IPR039564">
    <property type="entry name" value="Peptidase_C39-like"/>
</dbReference>
<evidence type="ECO:0000313" key="3">
    <source>
        <dbReference type="EMBL" id="AKU15891.1"/>
    </source>
</evidence>
<accession>A0A0K1JGQ8</accession>
<dbReference type="Gene3D" id="3.90.70.10">
    <property type="entry name" value="Cysteine proteinases"/>
    <property type="match status" value="1"/>
</dbReference>
<evidence type="ECO:0000313" key="4">
    <source>
        <dbReference type="Proteomes" id="UP000066480"/>
    </source>
</evidence>
<dbReference type="OrthoDB" id="5140323at2"/>
<evidence type="ECO:0000256" key="1">
    <source>
        <dbReference type="SAM" id="SignalP"/>
    </source>
</evidence>
<feature type="domain" description="Peptidase C39-like" evidence="2">
    <location>
        <begin position="55"/>
        <end position="207"/>
    </location>
</feature>
<dbReference type="Proteomes" id="UP000066480">
    <property type="component" value="Chromosome"/>
</dbReference>
<reference evidence="3 4" key="1">
    <citation type="submission" date="2015-03" db="EMBL/GenBank/DDBJ databases">
        <title>Luteipulveratus halotolerans sp. nov., a novel actinobacterium (Dermacoccaceae) from Sarawak, Malaysia.</title>
        <authorList>
            <person name="Juboi H."/>
            <person name="Basik A."/>
            <person name="Shamsul S.S."/>
            <person name="Arnold P."/>
            <person name="Schmitt E.K."/>
            <person name="Sanglier J.-J."/>
            <person name="Yeo T."/>
        </authorList>
    </citation>
    <scope>NUCLEOTIDE SEQUENCE [LARGE SCALE GENOMIC DNA]</scope>
    <source>
        <strain evidence="3 4">MN07-A0370</strain>
    </source>
</reference>
<dbReference type="AlphaFoldDB" id="A0A0K1JGQ8"/>
<gene>
    <name evidence="3" type="ORF">VV02_08545</name>
</gene>
<keyword evidence="4" id="KW-1185">Reference proteome</keyword>
<proteinExistence type="predicted"/>
<name>A0A0K1JGQ8_9MICO</name>
<dbReference type="RefSeq" id="WP_052590969.1">
    <property type="nucleotide sequence ID" value="NZ_CP011112.1"/>
</dbReference>
<feature type="signal peptide" evidence="1">
    <location>
        <begin position="1"/>
        <end position="24"/>
    </location>
</feature>
<dbReference type="KEGG" id="lmoi:VV02_08545"/>
<dbReference type="EMBL" id="CP011112">
    <property type="protein sequence ID" value="AKU15891.1"/>
    <property type="molecule type" value="Genomic_DNA"/>
</dbReference>
<feature type="chain" id="PRO_5039515193" description="Peptidase C39-like domain-containing protein" evidence="1">
    <location>
        <begin position="25"/>
        <end position="251"/>
    </location>
</feature>
<dbReference type="Pfam" id="PF13529">
    <property type="entry name" value="Peptidase_C39_2"/>
    <property type="match status" value="1"/>
</dbReference>
<protein>
    <recommendedName>
        <fullName evidence="2">Peptidase C39-like domain-containing protein</fullName>
    </recommendedName>
</protein>
<organism evidence="3 4">
    <name type="scientific">Luteipulveratus mongoliensis</name>
    <dbReference type="NCBI Taxonomy" id="571913"/>
    <lineage>
        <taxon>Bacteria</taxon>
        <taxon>Bacillati</taxon>
        <taxon>Actinomycetota</taxon>
        <taxon>Actinomycetes</taxon>
        <taxon>Micrococcales</taxon>
        <taxon>Dermacoccaceae</taxon>
        <taxon>Luteipulveratus</taxon>
    </lineage>
</organism>
<keyword evidence="1" id="KW-0732">Signal</keyword>
<evidence type="ECO:0000259" key="2">
    <source>
        <dbReference type="Pfam" id="PF13529"/>
    </source>
</evidence>
<sequence>MSRVRRTSIVAAGVVLASALVVPAATSVASDDAGAGGGVGGTSTDFPSSRVLDIQWEQEEKGWWCGPAASRMALKSWVNNPMGQGGLADLMVTYEPSWSNPFDWQTADVGAASDGMNEALDISGLPQAYTAVEIPSLGKKGDPSVADVLKDNARQSIGRSGHAMVVNIRSTEEHKLNDAYPDRDVYHYITVYGYSEDGNTLYVADPASGMNDDYANVPQKYAVPTQDLANILNVSGDDGVAYAADLTGQTN</sequence>